<dbReference type="Pfam" id="PF05743">
    <property type="entry name" value="UEV"/>
    <property type="match status" value="1"/>
</dbReference>
<evidence type="ECO:0008006" key="13">
    <source>
        <dbReference type="Google" id="ProtNLM"/>
    </source>
</evidence>
<comment type="caution">
    <text evidence="11">The sequence shown here is derived from an EMBL/GenBank/DDBJ whole genome shotgun (WGS) entry which is preliminary data.</text>
</comment>
<dbReference type="GO" id="GO:0000813">
    <property type="term" value="C:ESCRT I complex"/>
    <property type="evidence" value="ECO:0007669"/>
    <property type="project" value="TreeGrafter"/>
</dbReference>
<dbReference type="Pfam" id="PF09454">
    <property type="entry name" value="Vps23_core"/>
    <property type="match status" value="1"/>
</dbReference>
<dbReference type="GO" id="GO:0043162">
    <property type="term" value="P:ubiquitin-dependent protein catabolic process via the multivesicular body sorting pathway"/>
    <property type="evidence" value="ECO:0007669"/>
    <property type="project" value="UniProtKB-ARBA"/>
</dbReference>
<evidence type="ECO:0000259" key="9">
    <source>
        <dbReference type="PROSITE" id="PS51312"/>
    </source>
</evidence>
<evidence type="ECO:0000256" key="2">
    <source>
        <dbReference type="ARBA" id="ARBA00009594"/>
    </source>
</evidence>
<dbReference type="PANTHER" id="PTHR23306">
    <property type="entry name" value="TUMOR SUSCEPTIBILITY GENE 101 PROTEIN-RELATED"/>
    <property type="match status" value="1"/>
</dbReference>
<feature type="compositionally biased region" description="Pro residues" evidence="8">
    <location>
        <begin position="196"/>
        <end position="205"/>
    </location>
</feature>
<evidence type="ECO:0000256" key="3">
    <source>
        <dbReference type="ARBA" id="ARBA00022448"/>
    </source>
</evidence>
<dbReference type="InterPro" id="IPR037202">
    <property type="entry name" value="ESCRT_assembly_dom"/>
</dbReference>
<dbReference type="PROSITE" id="PS51322">
    <property type="entry name" value="UEV"/>
    <property type="match status" value="1"/>
</dbReference>
<dbReference type="GO" id="GO:0006886">
    <property type="term" value="P:intracellular protein transport"/>
    <property type="evidence" value="ECO:0007669"/>
    <property type="project" value="UniProtKB-ARBA"/>
</dbReference>
<evidence type="ECO:0000313" key="11">
    <source>
        <dbReference type="EMBL" id="KAG7728763.1"/>
    </source>
</evidence>
<dbReference type="Gene3D" id="3.10.110.10">
    <property type="entry name" value="Ubiquitin Conjugating Enzyme"/>
    <property type="match status" value="1"/>
</dbReference>
<name>A0AAN6D780_9ASCO</name>
<dbReference type="InterPro" id="IPR016135">
    <property type="entry name" value="UBQ-conjugating_enzyme/RWD"/>
</dbReference>
<reference evidence="11" key="1">
    <citation type="journal article" date="2021" name="G3 (Bethesda)">
        <title>Genomic diversity, chromosomal rearrangements, and interspecies hybridization in the ogataea polymorpha species complex.</title>
        <authorList>
            <person name="Hanson S.J."/>
            <person name="Cinneide E.O."/>
            <person name="Salzberg L.I."/>
            <person name="Wolfe K.H."/>
            <person name="McGowan J."/>
            <person name="Fitzpatrick D.A."/>
            <person name="Matlin K."/>
        </authorList>
    </citation>
    <scope>NUCLEOTIDE SEQUENCE</scope>
    <source>
        <strain evidence="11">83-405-1</strain>
    </source>
</reference>
<protein>
    <recommendedName>
        <fullName evidence="13">UEV domain-containing protein</fullName>
    </recommendedName>
</protein>
<feature type="domain" description="SB" evidence="9">
    <location>
        <begin position="341"/>
        <end position="408"/>
    </location>
</feature>
<dbReference type="SUPFAM" id="SSF54495">
    <property type="entry name" value="UBC-like"/>
    <property type="match status" value="1"/>
</dbReference>
<sequence length="408" mass="46887">MCSDAGPESAREYLIFEQQFFRHIPRSIVPCIWRMSKLPPQLLEWLFRVLQPEYSNPVLGYQDISLILTCFPYLKVKTDVHVIDLGKEELMVKVYGTNEQDVAFEVWIPHEYPRMAPLIYIKAGVGRQVAPNNYLDANGRFYHPFLSDWMRVYGQDVSNDGTPPKNNRLLRLMEIFLDTVRKHPPLSNSSSTPEIPKLPPKPTSPRPAEAPRLTKQKINLMSMPTDKPAQVSKPPLLPPNPNRSQVISNLKISLEGEKSKLINTFDTETLQSLIGLQNQLLKLTERTINDRNYLSFLSETISKQDKLLEAKTEEMVHLNDSLEKNYDESIANFDSHLVAETPVFNQLYELVTKLKALEDLFYNLDKLHDAGKLKFETYLRNARQVAREQCLLKLHIEKLAQICSLDAA</sequence>
<gene>
    <name evidence="11" type="ORF">KL933_001996</name>
</gene>
<dbReference type="GO" id="GO:0072666">
    <property type="term" value="P:establishment of protein localization to vacuole"/>
    <property type="evidence" value="ECO:0007669"/>
    <property type="project" value="UniProtKB-ARBA"/>
</dbReference>
<feature type="domain" description="UEV" evidence="10">
    <location>
        <begin position="41"/>
        <end position="190"/>
    </location>
</feature>
<evidence type="ECO:0000256" key="7">
    <source>
        <dbReference type="PROSITE-ProRule" id="PRU00644"/>
    </source>
</evidence>
<dbReference type="CDD" id="cd11685">
    <property type="entry name" value="UEV_TSG101-like"/>
    <property type="match status" value="1"/>
</dbReference>
<dbReference type="InterPro" id="IPR017916">
    <property type="entry name" value="SB_dom"/>
</dbReference>
<dbReference type="GO" id="GO:0043130">
    <property type="term" value="F:ubiquitin binding"/>
    <property type="evidence" value="ECO:0007669"/>
    <property type="project" value="TreeGrafter"/>
</dbReference>
<dbReference type="Gene3D" id="6.10.140.820">
    <property type="match status" value="1"/>
</dbReference>
<keyword evidence="3 7" id="KW-0813">Transport</keyword>
<evidence type="ECO:0000256" key="4">
    <source>
        <dbReference type="ARBA" id="ARBA00022753"/>
    </source>
</evidence>
<dbReference type="SUPFAM" id="SSF140111">
    <property type="entry name" value="Endosomal sorting complex assembly domain"/>
    <property type="match status" value="1"/>
</dbReference>
<comment type="similarity">
    <text evidence="2">Belongs to the ubiquitin-conjugating enzyme family. UEV subfamily.</text>
</comment>
<feature type="region of interest" description="Disordered" evidence="8">
    <location>
        <begin position="183"/>
        <end position="210"/>
    </location>
</feature>
<dbReference type="Proteomes" id="UP000738402">
    <property type="component" value="Unassembled WGS sequence"/>
</dbReference>
<dbReference type="EMBL" id="JAHLUH010000004">
    <property type="protein sequence ID" value="KAG7728763.1"/>
    <property type="molecule type" value="Genomic_DNA"/>
</dbReference>
<organism evidence="11 12">
    <name type="scientific">Ogataea haglerorum</name>
    <dbReference type="NCBI Taxonomy" id="1937702"/>
    <lineage>
        <taxon>Eukaryota</taxon>
        <taxon>Fungi</taxon>
        <taxon>Dikarya</taxon>
        <taxon>Ascomycota</taxon>
        <taxon>Saccharomycotina</taxon>
        <taxon>Pichiomycetes</taxon>
        <taxon>Pichiales</taxon>
        <taxon>Pichiaceae</taxon>
        <taxon>Ogataea</taxon>
    </lineage>
</organism>
<evidence type="ECO:0000256" key="5">
    <source>
        <dbReference type="ARBA" id="ARBA00022927"/>
    </source>
</evidence>
<evidence type="ECO:0000259" key="10">
    <source>
        <dbReference type="PROSITE" id="PS51322"/>
    </source>
</evidence>
<comment type="subcellular location">
    <subcellularLocation>
        <location evidence="1">Endosome</location>
    </subcellularLocation>
</comment>
<dbReference type="AlphaFoldDB" id="A0AAN6D780"/>
<evidence type="ECO:0000256" key="1">
    <source>
        <dbReference type="ARBA" id="ARBA00004177"/>
    </source>
</evidence>
<proteinExistence type="inferred from homology"/>
<accession>A0AAN6D780</accession>
<keyword evidence="6" id="KW-0175">Coiled coil</keyword>
<keyword evidence="5 7" id="KW-0653">Protein transport</keyword>
<dbReference type="PANTHER" id="PTHR23306:SF3">
    <property type="entry name" value="TUMOR SUPPRESSOR PROTEIN 101"/>
    <property type="match status" value="1"/>
</dbReference>
<evidence type="ECO:0000313" key="12">
    <source>
        <dbReference type="Proteomes" id="UP000738402"/>
    </source>
</evidence>
<evidence type="ECO:0000256" key="6">
    <source>
        <dbReference type="ARBA" id="ARBA00023054"/>
    </source>
</evidence>
<evidence type="ECO:0000256" key="8">
    <source>
        <dbReference type="SAM" id="MobiDB-lite"/>
    </source>
</evidence>
<keyword evidence="4" id="KW-0967">Endosome</keyword>
<dbReference type="InterPro" id="IPR008883">
    <property type="entry name" value="UEV_N"/>
</dbReference>
<dbReference type="InterPro" id="IPR052070">
    <property type="entry name" value="ESCRT-I_UEV_domain"/>
</dbReference>
<dbReference type="PROSITE" id="PS51312">
    <property type="entry name" value="SB"/>
    <property type="match status" value="1"/>
</dbReference>